<evidence type="ECO:0000313" key="4">
    <source>
        <dbReference type="Proteomes" id="UP000023772"/>
    </source>
</evidence>
<dbReference type="STRING" id="1168034.FH5T_05250"/>
<dbReference type="RefSeq" id="WP_038556425.1">
    <property type="nucleotide sequence ID" value="NZ_FOHT01000008.1"/>
</dbReference>
<proteinExistence type="predicted"/>
<gene>
    <name evidence="2" type="ORF">FH5T_05250</name>
    <name evidence="3" type="ORF">SAMN05444285_108112</name>
</gene>
<sequence>MEILKIDLSRLRNEEHHNFHNEVNELIVRFTVDALKVQRYYPAFEAALADESAALDLVQKSMFTGPIADADHERDTITLGMEDMVDAALRHFNEDVREAARKLKIVFDGFDGITTKPYDQQTAATDKLTELLETKYAAEVALVGLTAWVPELKAKNQAVVALVGERYTDESGKPPLKMKAARKQLEAAYRNVAKLIDALAFVDGPEAYEAFISELNQRIEKYNNRLSQRDGRNKKDDDPEKE</sequence>
<keyword evidence="4" id="KW-1185">Reference proteome</keyword>
<dbReference type="AlphaFoldDB" id="X5E4S2"/>
<dbReference type="Proteomes" id="UP000181981">
    <property type="component" value="Unassembled WGS sequence"/>
</dbReference>
<evidence type="ECO:0000313" key="2">
    <source>
        <dbReference type="EMBL" id="AHW61621.1"/>
    </source>
</evidence>
<evidence type="ECO:0000256" key="1">
    <source>
        <dbReference type="SAM" id="MobiDB-lite"/>
    </source>
</evidence>
<name>X5E4S2_9BACT</name>
<reference evidence="2 4" key="1">
    <citation type="submission" date="2014-03" db="EMBL/GenBank/DDBJ databases">
        <title>Complete genome sequence of a deeply braunched marine Bacteroidia bacterium Draconibacterium orientale type strain FH5T.</title>
        <authorList>
            <person name="Li X."/>
            <person name="Wang X."/>
            <person name="Xie Z."/>
            <person name="Du Z."/>
            <person name="Chen G."/>
        </authorList>
    </citation>
    <scope>NUCLEOTIDE SEQUENCE [LARGE SCALE GENOMIC DNA]</scope>
    <source>
        <strain evidence="2 4">FH5</strain>
    </source>
</reference>
<dbReference type="eggNOG" id="ENOG5031Z76">
    <property type="taxonomic scope" value="Bacteria"/>
</dbReference>
<dbReference type="EMBL" id="CP007451">
    <property type="protein sequence ID" value="AHW61621.1"/>
    <property type="molecule type" value="Genomic_DNA"/>
</dbReference>
<evidence type="ECO:0000313" key="3">
    <source>
        <dbReference type="EMBL" id="SET24505.1"/>
    </source>
</evidence>
<evidence type="ECO:0000313" key="5">
    <source>
        <dbReference type="Proteomes" id="UP000181981"/>
    </source>
</evidence>
<dbReference type="EMBL" id="FOHT01000008">
    <property type="protein sequence ID" value="SET24505.1"/>
    <property type="molecule type" value="Genomic_DNA"/>
</dbReference>
<dbReference type="InterPro" id="IPR046228">
    <property type="entry name" value="DUF6261"/>
</dbReference>
<feature type="region of interest" description="Disordered" evidence="1">
    <location>
        <begin position="222"/>
        <end position="242"/>
    </location>
</feature>
<protein>
    <submittedName>
        <fullName evidence="3">Uncharacterized protein</fullName>
    </submittedName>
</protein>
<dbReference type="Pfam" id="PF19775">
    <property type="entry name" value="DUF6261"/>
    <property type="match status" value="1"/>
</dbReference>
<accession>X5E4S2</accession>
<dbReference type="HOGENOM" id="CLU_063447_2_0_10"/>
<dbReference type="Proteomes" id="UP000023772">
    <property type="component" value="Chromosome"/>
</dbReference>
<organism evidence="3 5">
    <name type="scientific">Draconibacterium orientale</name>
    <dbReference type="NCBI Taxonomy" id="1168034"/>
    <lineage>
        <taxon>Bacteria</taxon>
        <taxon>Pseudomonadati</taxon>
        <taxon>Bacteroidota</taxon>
        <taxon>Bacteroidia</taxon>
        <taxon>Marinilabiliales</taxon>
        <taxon>Prolixibacteraceae</taxon>
        <taxon>Draconibacterium</taxon>
    </lineage>
</organism>
<reference evidence="3 5" key="2">
    <citation type="submission" date="2016-10" db="EMBL/GenBank/DDBJ databases">
        <authorList>
            <person name="de Groot N.N."/>
        </authorList>
    </citation>
    <scope>NUCLEOTIDE SEQUENCE [LARGE SCALE GENOMIC DNA]</scope>
    <source>
        <strain evidence="3 5">DSM 25947</strain>
    </source>
</reference>
<dbReference type="KEGG" id="dori:FH5T_05250"/>
<dbReference type="OrthoDB" id="1452914at2"/>